<proteinExistence type="predicted"/>
<dbReference type="CTD" id="389289"/>
<dbReference type="Proteomes" id="UP000515202">
    <property type="component" value="Unplaced"/>
</dbReference>
<accession>A0A6P6C700</accession>
<dbReference type="PANTHER" id="PTHR38820">
    <property type="entry name" value="ANNEXIN-2 RECEPTOR"/>
    <property type="match status" value="1"/>
</dbReference>
<evidence type="ECO:0000256" key="1">
    <source>
        <dbReference type="SAM" id="MobiDB-lite"/>
    </source>
</evidence>
<feature type="compositionally biased region" description="Basic and acidic residues" evidence="1">
    <location>
        <begin position="102"/>
        <end position="115"/>
    </location>
</feature>
<dbReference type="OrthoDB" id="9808858at2759"/>
<feature type="compositionally biased region" description="Basic and acidic residues" evidence="1">
    <location>
        <begin position="129"/>
        <end position="138"/>
    </location>
</feature>
<gene>
    <name evidence="3" type="primary">ANXA2R</name>
</gene>
<dbReference type="PANTHER" id="PTHR38820:SF1">
    <property type="entry name" value="ANNEXIN-2 RECEPTOR"/>
    <property type="match status" value="1"/>
</dbReference>
<evidence type="ECO:0000313" key="2">
    <source>
        <dbReference type="Proteomes" id="UP000515202"/>
    </source>
</evidence>
<name>A0A6P6C700_PTEVA</name>
<dbReference type="RefSeq" id="XP_023382925.1">
    <property type="nucleotide sequence ID" value="XM_023527157.1"/>
</dbReference>
<dbReference type="GeneID" id="105311598"/>
<dbReference type="InterPro" id="IPR031449">
    <property type="entry name" value="ANXA2R"/>
</dbReference>
<feature type="region of interest" description="Disordered" evidence="1">
    <location>
        <begin position="79"/>
        <end position="158"/>
    </location>
</feature>
<evidence type="ECO:0000313" key="3">
    <source>
        <dbReference type="RefSeq" id="XP_023382925.1"/>
    </source>
</evidence>
<dbReference type="GO" id="GO:0038023">
    <property type="term" value="F:signaling receptor activity"/>
    <property type="evidence" value="ECO:0007669"/>
    <property type="project" value="InterPro"/>
</dbReference>
<dbReference type="Pfam" id="PF15721">
    <property type="entry name" value="ANXA2R"/>
    <property type="match status" value="1"/>
</dbReference>
<keyword evidence="2" id="KW-1185">Reference proteome</keyword>
<organism evidence="2 3">
    <name type="scientific">Pteropus vampyrus</name>
    <name type="common">Large flying fox</name>
    <dbReference type="NCBI Taxonomy" id="132908"/>
    <lineage>
        <taxon>Eukaryota</taxon>
        <taxon>Metazoa</taxon>
        <taxon>Chordata</taxon>
        <taxon>Craniata</taxon>
        <taxon>Vertebrata</taxon>
        <taxon>Euteleostomi</taxon>
        <taxon>Mammalia</taxon>
        <taxon>Eutheria</taxon>
        <taxon>Laurasiatheria</taxon>
        <taxon>Chiroptera</taxon>
        <taxon>Yinpterochiroptera</taxon>
        <taxon>Pteropodoidea</taxon>
        <taxon>Pteropodidae</taxon>
        <taxon>Pteropodinae</taxon>
        <taxon>Pteropus</taxon>
    </lineage>
</organism>
<keyword evidence="3" id="KW-0675">Receptor</keyword>
<protein>
    <submittedName>
        <fullName evidence="3">Annexin-2 receptor</fullName>
    </submittedName>
</protein>
<reference evidence="3" key="1">
    <citation type="submission" date="2025-08" db="UniProtKB">
        <authorList>
            <consortium name="RefSeq"/>
        </authorList>
    </citation>
    <scope>IDENTIFICATION</scope>
    <source>
        <tissue evidence="3">Kidney</tissue>
    </source>
</reference>
<dbReference type="AlphaFoldDB" id="A0A6P6C700"/>
<sequence length="206" mass="23266">MEQLFLDAVKNAWDSADVAPKVPLPSILTSDDWGPLPRPLRLYPVPGESSSRRGDYDGRLLSSACWQLPSVYQQYRSSNEAQSTWEPSPAQRSPGLWPRTQRTPEARVGETEPAEKTAFQQQLPAYALSDDRDGRQDTEPWDSAHAAERRGPPVTAWGSQHRAVSGCLRWIGRAVDTLRRLLSDLRARGRARGGQRQTFRKPLFRF</sequence>
<dbReference type="KEGG" id="pvp:105311598"/>